<feature type="domain" description="Glycosyltransferase 2-like" evidence="1">
    <location>
        <begin position="2"/>
        <end position="132"/>
    </location>
</feature>
<comment type="caution">
    <text evidence="3">The sequence shown here is derived from an EMBL/GenBank/DDBJ whole genome shotgun (WGS) entry which is preliminary data.</text>
</comment>
<sequence>MIVPVYEPGPTFDDLIASLDRQTIPPGAFEVLLCDDGSGETTRARLAEVARTRPHVRVLTLPHTGWPGTPRNHGIDAARGRYVFFADQDDRLYPDALRALAAYADAHTSDVVIGRVVGIGRDIPRSVFRRDIPRAELGRDPLLALLTPHKLFRTAFLRDGGIRYPNGRVRLEDHLFVMEAYFRARTISILASTPCYAWLKNAGSASSSRIDPETYFPHLEAVLDLVERNTEPGALRDTLLRHWYRGKILGRLGGKRMRRYPAAYRERFLDAVIPLAQRRFGSSVEDGLPLPLRVRSSALRAGRREDLLRLADYDAGLRADARIVAAEWTRGKIALTIRARVLDTDGEDLTPDGIGRALGLVIPPGTAAPADRVELRLEASPDAFERRIPGASAPGLRDARVVIDPVRVFARQDPSVGGRLRAHVRRLGWTFDVPLHADPGILRALGPSPVWAGRRCALVEGRDGVELRRQWPAGIARDLIARGARRARGMLSASRRALSAAPRASTSPGS</sequence>
<dbReference type="PANTHER" id="PTHR22916:SF3">
    <property type="entry name" value="UDP-GLCNAC:BETAGAL BETA-1,3-N-ACETYLGLUCOSAMINYLTRANSFERASE-LIKE PROTEIN 1"/>
    <property type="match status" value="1"/>
</dbReference>
<evidence type="ECO:0000259" key="1">
    <source>
        <dbReference type="Pfam" id="PF00535"/>
    </source>
</evidence>
<evidence type="ECO:0008006" key="5">
    <source>
        <dbReference type="Google" id="ProtNLM"/>
    </source>
</evidence>
<proteinExistence type="predicted"/>
<organism evidence="3 4">
    <name type="scientific">Microbacterium lacus</name>
    <dbReference type="NCBI Taxonomy" id="415217"/>
    <lineage>
        <taxon>Bacteria</taxon>
        <taxon>Bacillati</taxon>
        <taxon>Actinomycetota</taxon>
        <taxon>Actinomycetes</taxon>
        <taxon>Micrococcales</taxon>
        <taxon>Microbacteriaceae</taxon>
        <taxon>Microbacterium</taxon>
    </lineage>
</organism>
<dbReference type="SUPFAM" id="SSF53448">
    <property type="entry name" value="Nucleotide-diphospho-sugar transferases"/>
    <property type="match status" value="1"/>
</dbReference>
<dbReference type="Proteomes" id="UP001500596">
    <property type="component" value="Unassembled WGS sequence"/>
</dbReference>
<dbReference type="InterPro" id="IPR029044">
    <property type="entry name" value="Nucleotide-diphossugar_trans"/>
</dbReference>
<evidence type="ECO:0000259" key="2">
    <source>
        <dbReference type="Pfam" id="PF22181"/>
    </source>
</evidence>
<reference evidence="4" key="1">
    <citation type="journal article" date="2019" name="Int. J. Syst. Evol. Microbiol.">
        <title>The Global Catalogue of Microorganisms (GCM) 10K type strain sequencing project: providing services to taxonomists for standard genome sequencing and annotation.</title>
        <authorList>
            <consortium name="The Broad Institute Genomics Platform"/>
            <consortium name="The Broad Institute Genome Sequencing Center for Infectious Disease"/>
            <person name="Wu L."/>
            <person name="Ma J."/>
        </authorList>
    </citation>
    <scope>NUCLEOTIDE SEQUENCE [LARGE SCALE GENOMIC DNA]</scope>
    <source>
        <strain evidence="4">JCM 15575</strain>
    </source>
</reference>
<dbReference type="PANTHER" id="PTHR22916">
    <property type="entry name" value="GLYCOSYLTRANSFERASE"/>
    <property type="match status" value="1"/>
</dbReference>
<evidence type="ECO:0000313" key="4">
    <source>
        <dbReference type="Proteomes" id="UP001500596"/>
    </source>
</evidence>
<keyword evidence="4" id="KW-1185">Reference proteome</keyword>
<dbReference type="InterPro" id="IPR001173">
    <property type="entry name" value="Glyco_trans_2-like"/>
</dbReference>
<gene>
    <name evidence="3" type="ORF">GCM10009807_06470</name>
</gene>
<evidence type="ECO:0000313" key="3">
    <source>
        <dbReference type="EMBL" id="GAA1665010.1"/>
    </source>
</evidence>
<feature type="domain" description="TarS/TarP linker" evidence="2">
    <location>
        <begin position="212"/>
        <end position="311"/>
    </location>
</feature>
<protein>
    <recommendedName>
        <fullName evidence="5">Glycosyltransferase 2-like domain-containing protein</fullName>
    </recommendedName>
</protein>
<dbReference type="Gene3D" id="3.90.550.10">
    <property type="entry name" value="Spore Coat Polysaccharide Biosynthesis Protein SpsA, Chain A"/>
    <property type="match status" value="1"/>
</dbReference>
<dbReference type="Pfam" id="PF22181">
    <property type="entry name" value="TarS_linker"/>
    <property type="match status" value="1"/>
</dbReference>
<dbReference type="Pfam" id="PF00535">
    <property type="entry name" value="Glycos_transf_2"/>
    <property type="match status" value="1"/>
</dbReference>
<dbReference type="InterPro" id="IPR054028">
    <property type="entry name" value="TarS/TarP_linker"/>
</dbReference>
<name>A0ABP4S769_9MICO</name>
<dbReference type="CDD" id="cd00761">
    <property type="entry name" value="Glyco_tranf_GTA_type"/>
    <property type="match status" value="1"/>
</dbReference>
<dbReference type="EMBL" id="BAAAPK010000001">
    <property type="protein sequence ID" value="GAA1665010.1"/>
    <property type="molecule type" value="Genomic_DNA"/>
</dbReference>
<accession>A0ABP4S769</accession>